<gene>
    <name evidence="1" type="ORF">PS673_01660</name>
</gene>
<dbReference type="Proteomes" id="UP000344274">
    <property type="component" value="Unassembled WGS sequence"/>
</dbReference>
<evidence type="ECO:0000313" key="1">
    <source>
        <dbReference type="EMBL" id="VVM68693.1"/>
    </source>
</evidence>
<dbReference type="EMBL" id="CABVHB010000009">
    <property type="protein sequence ID" value="VVM68693.1"/>
    <property type="molecule type" value="Genomic_DNA"/>
</dbReference>
<protein>
    <submittedName>
        <fullName evidence="1">Uncharacterized protein</fullName>
    </submittedName>
</protein>
<dbReference type="RefSeq" id="WP_154946742.1">
    <property type="nucleotide sequence ID" value="NZ_CABVHB010000009.1"/>
</dbReference>
<evidence type="ECO:0000313" key="2">
    <source>
        <dbReference type="Proteomes" id="UP000344274"/>
    </source>
</evidence>
<reference evidence="1 2" key="1">
    <citation type="submission" date="2019-09" db="EMBL/GenBank/DDBJ databases">
        <authorList>
            <person name="Chandra G."/>
            <person name="Truman W A."/>
        </authorList>
    </citation>
    <scope>NUCLEOTIDE SEQUENCE [LARGE SCALE GENOMIC DNA]</scope>
    <source>
        <strain evidence="1">PS673</strain>
    </source>
</reference>
<organism evidence="1 2">
    <name type="scientific">Pseudomonas fluorescens</name>
    <dbReference type="NCBI Taxonomy" id="294"/>
    <lineage>
        <taxon>Bacteria</taxon>
        <taxon>Pseudomonadati</taxon>
        <taxon>Pseudomonadota</taxon>
        <taxon>Gammaproteobacteria</taxon>
        <taxon>Pseudomonadales</taxon>
        <taxon>Pseudomonadaceae</taxon>
        <taxon>Pseudomonas</taxon>
    </lineage>
</organism>
<sequence>MSTFAAFGMTRPVAFAEAKKRIKGTRKNLQAPGGAEQIQLAEWLVFVERKNEQIMGYGSAAIPAV</sequence>
<dbReference type="AlphaFoldDB" id="A0A5E6RPF2"/>
<accession>A0A5E6RPF2</accession>
<name>A0A5E6RPF2_PSEFL</name>
<proteinExistence type="predicted"/>